<evidence type="ECO:0000313" key="3">
    <source>
        <dbReference type="Proteomes" id="UP000324222"/>
    </source>
</evidence>
<feature type="compositionally biased region" description="Basic and acidic residues" evidence="1">
    <location>
        <begin position="1"/>
        <end position="10"/>
    </location>
</feature>
<name>A0A5B7FSN7_PORTR</name>
<sequence length="59" mass="6523">MEMKELEVRKRSGMLGMSPRQSGIQVGCCTSCSRSWSIVKLKASSPGSSVKGDENQSWW</sequence>
<protein>
    <submittedName>
        <fullName evidence="2">Uncharacterized protein</fullName>
    </submittedName>
</protein>
<comment type="caution">
    <text evidence="2">The sequence shown here is derived from an EMBL/GenBank/DDBJ whole genome shotgun (WGS) entry which is preliminary data.</text>
</comment>
<proteinExistence type="predicted"/>
<dbReference type="Proteomes" id="UP000324222">
    <property type="component" value="Unassembled WGS sequence"/>
</dbReference>
<accession>A0A5B7FSN7</accession>
<evidence type="ECO:0000313" key="2">
    <source>
        <dbReference type="EMBL" id="MPC49522.1"/>
    </source>
</evidence>
<evidence type="ECO:0000256" key="1">
    <source>
        <dbReference type="SAM" id="MobiDB-lite"/>
    </source>
</evidence>
<gene>
    <name evidence="2" type="ORF">E2C01_043325</name>
</gene>
<dbReference type="EMBL" id="VSRR010008923">
    <property type="protein sequence ID" value="MPC49522.1"/>
    <property type="molecule type" value="Genomic_DNA"/>
</dbReference>
<dbReference type="AlphaFoldDB" id="A0A5B7FSN7"/>
<feature type="region of interest" description="Disordered" evidence="1">
    <location>
        <begin position="1"/>
        <end position="24"/>
    </location>
</feature>
<organism evidence="2 3">
    <name type="scientific">Portunus trituberculatus</name>
    <name type="common">Swimming crab</name>
    <name type="synonym">Neptunus trituberculatus</name>
    <dbReference type="NCBI Taxonomy" id="210409"/>
    <lineage>
        <taxon>Eukaryota</taxon>
        <taxon>Metazoa</taxon>
        <taxon>Ecdysozoa</taxon>
        <taxon>Arthropoda</taxon>
        <taxon>Crustacea</taxon>
        <taxon>Multicrustacea</taxon>
        <taxon>Malacostraca</taxon>
        <taxon>Eumalacostraca</taxon>
        <taxon>Eucarida</taxon>
        <taxon>Decapoda</taxon>
        <taxon>Pleocyemata</taxon>
        <taxon>Brachyura</taxon>
        <taxon>Eubrachyura</taxon>
        <taxon>Portunoidea</taxon>
        <taxon>Portunidae</taxon>
        <taxon>Portuninae</taxon>
        <taxon>Portunus</taxon>
    </lineage>
</organism>
<keyword evidence="3" id="KW-1185">Reference proteome</keyword>
<reference evidence="2 3" key="1">
    <citation type="submission" date="2019-05" db="EMBL/GenBank/DDBJ databases">
        <title>Another draft genome of Portunus trituberculatus and its Hox gene families provides insights of decapod evolution.</title>
        <authorList>
            <person name="Jeong J.-H."/>
            <person name="Song I."/>
            <person name="Kim S."/>
            <person name="Choi T."/>
            <person name="Kim D."/>
            <person name="Ryu S."/>
            <person name="Kim W."/>
        </authorList>
    </citation>
    <scope>NUCLEOTIDE SEQUENCE [LARGE SCALE GENOMIC DNA]</scope>
    <source>
        <tissue evidence="2">Muscle</tissue>
    </source>
</reference>